<evidence type="ECO:0000256" key="6">
    <source>
        <dbReference type="ARBA" id="ARBA00022729"/>
    </source>
</evidence>
<dbReference type="GO" id="GO:0009755">
    <property type="term" value="P:hormone-mediated signaling pathway"/>
    <property type="evidence" value="ECO:0007669"/>
    <property type="project" value="InterPro"/>
</dbReference>
<organism evidence="11 12">
    <name type="scientific">Hymenochirus boettgeri</name>
    <name type="common">Congo dwarf clawed frog</name>
    <dbReference type="NCBI Taxonomy" id="247094"/>
    <lineage>
        <taxon>Eukaryota</taxon>
        <taxon>Metazoa</taxon>
        <taxon>Chordata</taxon>
        <taxon>Craniata</taxon>
        <taxon>Vertebrata</taxon>
        <taxon>Euteleostomi</taxon>
        <taxon>Amphibia</taxon>
        <taxon>Batrachia</taxon>
        <taxon>Anura</taxon>
        <taxon>Pipoidea</taxon>
        <taxon>Pipidae</taxon>
        <taxon>Pipinae</taxon>
        <taxon>Hymenochirus</taxon>
    </lineage>
</organism>
<evidence type="ECO:0000256" key="7">
    <source>
        <dbReference type="ARBA" id="ARBA00022737"/>
    </source>
</evidence>
<evidence type="ECO:0000313" key="12">
    <source>
        <dbReference type="Proteomes" id="UP000812440"/>
    </source>
</evidence>
<dbReference type="GO" id="GO:0030141">
    <property type="term" value="C:secretory granule"/>
    <property type="evidence" value="ECO:0007669"/>
    <property type="project" value="TreeGrafter"/>
</dbReference>
<dbReference type="GO" id="GO:0042755">
    <property type="term" value="P:eating behavior"/>
    <property type="evidence" value="ECO:0007669"/>
    <property type="project" value="TreeGrafter"/>
</dbReference>
<accession>A0A8T2ISH2</accession>
<dbReference type="GO" id="GO:0005576">
    <property type="term" value="C:extracellular region"/>
    <property type="evidence" value="ECO:0007669"/>
    <property type="project" value="UniProtKB-SubCell"/>
</dbReference>
<reference evidence="11" key="1">
    <citation type="thesis" date="2020" institute="ProQuest LLC" country="789 East Eisenhower Parkway, Ann Arbor, MI, USA">
        <title>Comparative Genomics and Chromosome Evolution.</title>
        <authorList>
            <person name="Mudd A.B."/>
        </authorList>
    </citation>
    <scope>NUCLEOTIDE SEQUENCE</scope>
    <source>
        <strain evidence="11">Female2</strain>
        <tissue evidence="11">Blood</tissue>
    </source>
</reference>
<keyword evidence="12" id="KW-1185">Reference proteome</keyword>
<evidence type="ECO:0000313" key="11">
    <source>
        <dbReference type="EMBL" id="KAG8435885.1"/>
    </source>
</evidence>
<evidence type="ECO:0000256" key="8">
    <source>
        <dbReference type="ARBA" id="ARBA00022815"/>
    </source>
</evidence>
<dbReference type="PANTHER" id="PTHR17530">
    <property type="entry name" value="PRO-THYROTROPIN-RELEASING HORMONE"/>
    <property type="match status" value="1"/>
</dbReference>
<dbReference type="Pfam" id="PF05438">
    <property type="entry name" value="TRH"/>
    <property type="match status" value="1"/>
</dbReference>
<feature type="compositionally biased region" description="Basic and acidic residues" evidence="9">
    <location>
        <begin position="78"/>
        <end position="92"/>
    </location>
</feature>
<keyword evidence="7" id="KW-0677">Repeat</keyword>
<dbReference type="OrthoDB" id="9949225at2759"/>
<evidence type="ECO:0000256" key="1">
    <source>
        <dbReference type="ARBA" id="ARBA00004613"/>
    </source>
</evidence>
<dbReference type="GO" id="GO:0014054">
    <property type="term" value="P:positive regulation of gamma-aminobutyric acid secretion"/>
    <property type="evidence" value="ECO:0007669"/>
    <property type="project" value="TreeGrafter"/>
</dbReference>
<dbReference type="GO" id="GO:0001692">
    <property type="term" value="P:histamine metabolic process"/>
    <property type="evidence" value="ECO:0007669"/>
    <property type="project" value="TreeGrafter"/>
</dbReference>
<keyword evidence="3" id="KW-0964">Secreted</keyword>
<comment type="similarity">
    <text evidence="2">Belongs to the TRH family.</text>
</comment>
<proteinExistence type="inferred from homology"/>
<evidence type="ECO:0000256" key="5">
    <source>
        <dbReference type="ARBA" id="ARBA00022702"/>
    </source>
</evidence>
<comment type="subcellular location">
    <subcellularLocation>
        <location evidence="1">Secreted</location>
    </subcellularLocation>
</comment>
<dbReference type="InterPro" id="IPR008857">
    <property type="entry name" value="TRH"/>
</dbReference>
<feature type="compositionally biased region" description="Basic and acidic residues" evidence="9">
    <location>
        <begin position="182"/>
        <end position="195"/>
    </location>
</feature>
<dbReference type="PANTHER" id="PTHR17530:SF2">
    <property type="entry name" value="PRO-THYROTROPIN-RELEASING HORMONE"/>
    <property type="match status" value="1"/>
</dbReference>
<feature type="region of interest" description="Disordered" evidence="9">
    <location>
        <begin position="145"/>
        <end position="215"/>
    </location>
</feature>
<evidence type="ECO:0000256" key="3">
    <source>
        <dbReference type="ARBA" id="ARBA00022525"/>
    </source>
</evidence>
<evidence type="ECO:0008006" key="13">
    <source>
        <dbReference type="Google" id="ProtNLM"/>
    </source>
</evidence>
<keyword evidence="4" id="KW-0165">Cleavage on pair of basic residues</keyword>
<dbReference type="AlphaFoldDB" id="A0A8T2ISH2"/>
<evidence type="ECO:0000256" key="4">
    <source>
        <dbReference type="ARBA" id="ARBA00022685"/>
    </source>
</evidence>
<evidence type="ECO:0000256" key="10">
    <source>
        <dbReference type="SAM" id="SignalP"/>
    </source>
</evidence>
<dbReference type="GO" id="GO:0032024">
    <property type="term" value="P:positive regulation of insulin secretion"/>
    <property type="evidence" value="ECO:0007669"/>
    <property type="project" value="TreeGrafter"/>
</dbReference>
<dbReference type="GO" id="GO:0014050">
    <property type="term" value="P:negative regulation of glutamate secretion"/>
    <property type="evidence" value="ECO:0007669"/>
    <property type="project" value="TreeGrafter"/>
</dbReference>
<dbReference type="EMBL" id="JAACNH010000007">
    <property type="protein sequence ID" value="KAG8435885.1"/>
    <property type="molecule type" value="Genomic_DNA"/>
</dbReference>
<comment type="caution">
    <text evidence="11">The sequence shown here is derived from an EMBL/GenBank/DDBJ whole genome shotgun (WGS) entry which is preliminary data.</text>
</comment>
<feature type="non-terminal residue" evidence="11">
    <location>
        <position position="1"/>
    </location>
</feature>
<feature type="region of interest" description="Disordered" evidence="9">
    <location>
        <begin position="54"/>
        <end position="92"/>
    </location>
</feature>
<feature type="chain" id="PRO_5043826284" description="Pro-thyrotropin-releasing hormone" evidence="10">
    <location>
        <begin position="20"/>
        <end position="215"/>
    </location>
</feature>
<dbReference type="PIRSF" id="PIRSF001795">
    <property type="entry name" value="TRH"/>
    <property type="match status" value="1"/>
</dbReference>
<sequence length="215" mass="25244">MEYVWGLLLLGTMFSYVSRTHESPLLEDTSPMDNLDVLERAKGILIRSIIETMEDDDQNDREPASVEMFSKRQHPGKRSQDELEKRQHPGKREMEDFNLELPKRQHPGRRFMEEIEKRRQPAKVEGEWGKRYSIDSSSYMDFLSDVSKRQHPGKRIPDLSFIKRQHPGKRDQGDTEYENSLDIEKRQHPGKREDPCSGPIAYNCNLRNLPDSMED</sequence>
<protein>
    <recommendedName>
        <fullName evidence="13">Pro-thyrotropin-releasing hormone</fullName>
    </recommendedName>
</protein>
<dbReference type="Proteomes" id="UP000812440">
    <property type="component" value="Chromosome 4"/>
</dbReference>
<keyword evidence="5" id="KW-0372">Hormone</keyword>
<keyword evidence="8" id="KW-0027">Amidation</keyword>
<evidence type="ECO:0000256" key="9">
    <source>
        <dbReference type="SAM" id="MobiDB-lite"/>
    </source>
</evidence>
<keyword evidence="6 10" id="KW-0732">Signal</keyword>
<gene>
    <name evidence="11" type="ORF">GDO86_007108</name>
</gene>
<feature type="signal peptide" evidence="10">
    <location>
        <begin position="1"/>
        <end position="19"/>
    </location>
</feature>
<name>A0A8T2ISH2_9PIPI</name>
<evidence type="ECO:0000256" key="2">
    <source>
        <dbReference type="ARBA" id="ARBA00010437"/>
    </source>
</evidence>
<dbReference type="GO" id="GO:0008437">
    <property type="term" value="F:thyrotropin-releasing hormone activity"/>
    <property type="evidence" value="ECO:0007669"/>
    <property type="project" value="InterPro"/>
</dbReference>